<evidence type="ECO:0000256" key="1">
    <source>
        <dbReference type="ARBA" id="ARBA00022723"/>
    </source>
</evidence>
<dbReference type="SMART" id="SM00249">
    <property type="entry name" value="PHD"/>
    <property type="match status" value="1"/>
</dbReference>
<keyword evidence="2 4" id="KW-0863">Zinc-finger</keyword>
<proteinExistence type="predicted"/>
<feature type="coiled-coil region" evidence="5">
    <location>
        <begin position="355"/>
        <end position="417"/>
    </location>
</feature>
<dbReference type="Pfam" id="PF00628">
    <property type="entry name" value="PHD"/>
    <property type="match status" value="1"/>
</dbReference>
<organism evidence="10 11">
    <name type="scientific">Aedes albopictus</name>
    <name type="common">Asian tiger mosquito</name>
    <name type="synonym">Stegomyia albopicta</name>
    <dbReference type="NCBI Taxonomy" id="7160"/>
    <lineage>
        <taxon>Eukaryota</taxon>
        <taxon>Metazoa</taxon>
        <taxon>Ecdysozoa</taxon>
        <taxon>Arthropoda</taxon>
        <taxon>Hexapoda</taxon>
        <taxon>Insecta</taxon>
        <taxon>Pterygota</taxon>
        <taxon>Neoptera</taxon>
        <taxon>Endopterygota</taxon>
        <taxon>Diptera</taxon>
        <taxon>Nematocera</taxon>
        <taxon>Culicoidea</taxon>
        <taxon>Culicidae</taxon>
        <taxon>Culicinae</taxon>
        <taxon>Aedini</taxon>
        <taxon>Aedes</taxon>
        <taxon>Stegomyia</taxon>
    </lineage>
</organism>
<dbReference type="InterPro" id="IPR001965">
    <property type="entry name" value="Znf_PHD"/>
</dbReference>
<dbReference type="InterPro" id="IPR036397">
    <property type="entry name" value="RNaseH_sf"/>
</dbReference>
<evidence type="ECO:0000256" key="3">
    <source>
        <dbReference type="ARBA" id="ARBA00022833"/>
    </source>
</evidence>
<evidence type="ECO:0000256" key="4">
    <source>
        <dbReference type="PROSITE-ProRule" id="PRU00047"/>
    </source>
</evidence>
<dbReference type="Proteomes" id="UP000069940">
    <property type="component" value="Unassembled WGS sequence"/>
</dbReference>
<reference evidence="11" key="1">
    <citation type="journal article" date="2015" name="Proc. Natl. Acad. Sci. U.S.A.">
        <title>Genome sequence of the Asian Tiger mosquito, Aedes albopictus, reveals insights into its biology, genetics, and evolution.</title>
        <authorList>
            <person name="Chen X.G."/>
            <person name="Jiang X."/>
            <person name="Gu J."/>
            <person name="Xu M."/>
            <person name="Wu Y."/>
            <person name="Deng Y."/>
            <person name="Zhang C."/>
            <person name="Bonizzoni M."/>
            <person name="Dermauw W."/>
            <person name="Vontas J."/>
            <person name="Armbruster P."/>
            <person name="Huang X."/>
            <person name="Yang Y."/>
            <person name="Zhang H."/>
            <person name="He W."/>
            <person name="Peng H."/>
            <person name="Liu Y."/>
            <person name="Wu K."/>
            <person name="Chen J."/>
            <person name="Lirakis M."/>
            <person name="Topalis P."/>
            <person name="Van Leeuwen T."/>
            <person name="Hall A.B."/>
            <person name="Jiang X."/>
            <person name="Thorpe C."/>
            <person name="Mueller R.L."/>
            <person name="Sun C."/>
            <person name="Waterhouse R.M."/>
            <person name="Yan G."/>
            <person name="Tu Z.J."/>
            <person name="Fang X."/>
            <person name="James A.A."/>
        </authorList>
    </citation>
    <scope>NUCLEOTIDE SEQUENCE [LARGE SCALE GENOMIC DNA]</scope>
    <source>
        <strain evidence="11">Foshan</strain>
    </source>
</reference>
<reference evidence="10" key="2">
    <citation type="submission" date="2025-05" db="UniProtKB">
        <authorList>
            <consortium name="EnsemblMetazoa"/>
        </authorList>
    </citation>
    <scope>IDENTIFICATION</scope>
    <source>
        <strain evidence="10">Foshan</strain>
    </source>
</reference>
<keyword evidence="3" id="KW-0862">Zinc</keyword>
<dbReference type="SUPFAM" id="SSF57903">
    <property type="entry name" value="FYVE/PHD zinc finger"/>
    <property type="match status" value="1"/>
</dbReference>
<evidence type="ECO:0000313" key="11">
    <source>
        <dbReference type="Proteomes" id="UP000069940"/>
    </source>
</evidence>
<keyword evidence="1" id="KW-0479">Metal-binding</keyword>
<accession>A0ABM1YAR5</accession>
<feature type="region of interest" description="Disordered" evidence="6">
    <location>
        <begin position="1"/>
        <end position="42"/>
    </location>
</feature>
<evidence type="ECO:0000259" key="9">
    <source>
        <dbReference type="PROSITE" id="PS50994"/>
    </source>
</evidence>
<dbReference type="InterPro" id="IPR012337">
    <property type="entry name" value="RNaseH-like_sf"/>
</dbReference>
<dbReference type="InterPro" id="IPR001584">
    <property type="entry name" value="Integrase_cat-core"/>
</dbReference>
<feature type="domain" description="Integrase catalytic" evidence="9">
    <location>
        <begin position="1919"/>
        <end position="2104"/>
    </location>
</feature>
<dbReference type="InterPro" id="IPR040676">
    <property type="entry name" value="DUF5641"/>
</dbReference>
<dbReference type="InterPro" id="IPR013083">
    <property type="entry name" value="Znf_RING/FYVE/PHD"/>
</dbReference>
<feature type="region of interest" description="Disordered" evidence="6">
    <location>
        <begin position="448"/>
        <end position="476"/>
    </location>
</feature>
<evidence type="ECO:0000256" key="2">
    <source>
        <dbReference type="ARBA" id="ARBA00022771"/>
    </source>
</evidence>
<dbReference type="PANTHER" id="PTHR47331">
    <property type="entry name" value="PHD-TYPE DOMAIN-CONTAINING PROTEIN"/>
    <property type="match status" value="1"/>
</dbReference>
<evidence type="ECO:0000256" key="6">
    <source>
        <dbReference type="SAM" id="MobiDB-lite"/>
    </source>
</evidence>
<dbReference type="InterPro" id="IPR013087">
    <property type="entry name" value="Znf_C2H2_type"/>
</dbReference>
<feature type="coiled-coil region" evidence="5">
    <location>
        <begin position="118"/>
        <end position="170"/>
    </location>
</feature>
<dbReference type="InterPro" id="IPR019786">
    <property type="entry name" value="Zinc_finger_PHD-type_CS"/>
</dbReference>
<name>A0ABM1YAR5_AEDAL</name>
<dbReference type="Gene3D" id="3.30.40.10">
    <property type="entry name" value="Zinc/RING finger domain, C3HC4 (zinc finger)"/>
    <property type="match status" value="1"/>
</dbReference>
<dbReference type="InterPro" id="IPR019787">
    <property type="entry name" value="Znf_PHD-finger"/>
</dbReference>
<feature type="domain" description="PHD-type" evidence="7">
    <location>
        <begin position="54"/>
        <end position="105"/>
    </location>
</feature>
<keyword evidence="5" id="KW-0175">Coiled coil</keyword>
<dbReference type="Pfam" id="PF18701">
    <property type="entry name" value="DUF5641"/>
    <property type="match status" value="1"/>
</dbReference>
<dbReference type="InterPro" id="IPR011011">
    <property type="entry name" value="Znf_FYVE_PHD"/>
</dbReference>
<dbReference type="InterPro" id="IPR043502">
    <property type="entry name" value="DNA/RNA_pol_sf"/>
</dbReference>
<dbReference type="CDD" id="cd15489">
    <property type="entry name" value="PHD_SF"/>
    <property type="match status" value="1"/>
</dbReference>
<dbReference type="Pfam" id="PF05380">
    <property type="entry name" value="Peptidase_A17"/>
    <property type="match status" value="1"/>
</dbReference>
<feature type="domain" description="CCHC-type" evidence="8">
    <location>
        <begin position="823"/>
        <end position="837"/>
    </location>
</feature>
<dbReference type="PANTHER" id="PTHR47331:SF1">
    <property type="entry name" value="GAG-LIKE PROTEIN"/>
    <property type="match status" value="1"/>
</dbReference>
<dbReference type="SUPFAM" id="SSF53098">
    <property type="entry name" value="Ribonuclease H-like"/>
    <property type="match status" value="1"/>
</dbReference>
<keyword evidence="11" id="KW-1185">Reference proteome</keyword>
<dbReference type="EnsemblMetazoa" id="AALFPA23_007413.R9833">
    <property type="protein sequence ID" value="AALFPA23_007413.P9833"/>
    <property type="gene ID" value="AALFPA23_007413"/>
</dbReference>
<dbReference type="PROSITE" id="PS50994">
    <property type="entry name" value="INTEGRASE"/>
    <property type="match status" value="1"/>
</dbReference>
<dbReference type="InterPro" id="IPR001878">
    <property type="entry name" value="Znf_CCHC"/>
</dbReference>
<dbReference type="PROSITE" id="PS00028">
    <property type="entry name" value="ZINC_FINGER_C2H2_1"/>
    <property type="match status" value="1"/>
</dbReference>
<evidence type="ECO:0000259" key="7">
    <source>
        <dbReference type="PROSITE" id="PS50016"/>
    </source>
</evidence>
<dbReference type="RefSeq" id="XP_029710986.2">
    <property type="nucleotide sequence ID" value="XM_029855126.2"/>
</dbReference>
<protein>
    <recommendedName>
        <fullName evidence="12">Pro-Pol polyprotein</fullName>
    </recommendedName>
</protein>
<dbReference type="SUPFAM" id="SSF56672">
    <property type="entry name" value="DNA/RNA polymerases"/>
    <property type="match status" value="1"/>
</dbReference>
<dbReference type="Pfam" id="PF03564">
    <property type="entry name" value="DUF1759"/>
    <property type="match status" value="1"/>
</dbReference>
<sequence>MNRTSAVRQTRSRTRAVAEDTPNLQNDEQRENASVKSSEGNFEASLIDEERADERECGACDRPNKAEWFMVQCGDCEKWYHFSCAGVTHKTVHSKSFTCAVCETRTSIPPPTSMSVRTSTSSSRRARLARELQRLEEEHALQERIQQATLEKLDREKEYIARKYQLLEQRDEADTSSFRSDSSSQTSRVNEWVQQQNSVVAVTSAVVQQAACVESSHAGTGASVSRKNVQITSTPLKMGFCYTNPKVAESRPVSSIGGVADSELEKTFGSITIDGIERPVECEGIVPLVDVQPLVDLLEYSPPKIPETGALPKNPMPLYEKWRRETNDLRKEHYRKQQQHEIEIEIRRKRELDLVSKLNQLKDSQEEQFELQRRREADLFRQLQLREKEEKEIEKRQRKALEERDAELQRLREIERAFTEMQMSARQKRSSACDPNANAIAEHVQEKAHHPEARTWSPGCTQGEGKNIPRQSNILVSPPRSPVVSLEAINITPSCTPHQQNGLDELSIITPAGGRSQYSIPVNRSVAMLTPCATPIHEPQMNFPFFPHHGVPQNEPRQPFVQVSPSVANYGPQQFQCGPTPQQVTARQVISRELPSFNGDPIEWPMFISSYSHSTSACGYTDFENLLRLQRCLKGAAKDAVSSLLLHPSSVPLVISTLQTLYGRPEQIVSNMVTKVRNTPAPKADRLDTWVTFGLMVQNLCGHLKAVGLENHLSNPILLQELVEKLPPTVKFNWALYQQSLPIVDLSSFGSYMEKIATATSSVATPLISQPKTNKEDRPRGKDKAFVNAHAALAQYDEDPETSVDEHQQMHIAAKKTETVSACSSCGEESHRASNCPTFKKLCIDARWKEVKEKQLCSRCLTSHSRWPCRGEVCGVNGCQRRHHRLLHPDLPREEKKIAETKNATITVHRKQTSSTLFRVLPVTLYGSKGQVDTFAFLDDGSSVTMIDQSTAEALGLEGNAETLCIHWTGGIQKKLSAQQVAVEVSAVDSDKKFKASEVYVVESLGLPEQTINFQEMEQRFAYLKGLPVRSFTAAVPGLMIGLNNIHLLATLKLREGQVGEPIATKTRIGWAVYGSICGGVDQLPHRQMHINTGTSDDDLHAYVQEFFALESLGISVVPAAEAIEDQRARRILQETTKRTDSGRFQTGLLWKNDYIHFPDSEPMAKKRLACLEKRLSKDPDLYNTVRRQIAEMQEKGYTHKATNEELAEFDRRRSWFLPLGVVLNPKKPGKVRLIWDAAAKVEGVSLNTELLSGPDLHAPLLRVMFGFRERQVAICADIMEMFHQILIQKEDRSAQLYKWRDTPDLPMETMVMDVAIFGATCSPVQSQFVKNKNAEEHEETHPRAADAIKKKHYVDDYLDSLDTPEEAAELALEVAKVHAAGGFFIRNWISNDHSVLVRIGETNPAVVKSFVGEDQAERLLGIAWLPDADVFTFTLNFRRDIRILIEDVLVPSKREMLRVVMSIYDPLGLVAAFVIHGKILIQDVWRAGIDWDQKVPQDVFSRWKLWLEILLKMSDVRIPRCYFPGYDPTSYRSLQLHIFVDASEQAFAACAYFRIVDRERVRCCLVASKTKVAPLKPLSIPRLELMAAVIGARLKRSIIENHSLEIQQTFLHSDAGTVLSWIRADPRRYRQFVAFRISEILSLSTVEEWRWVPTRLNVADEATKWGRGPSFEPDSRIMVGPMFLYDDQREWPKDCRSEVNEIDEELRPAYNFSHFLARPLVKFDNFSKWERLLRCVAYVHRFAENLRRRCKKEPGTIGGLTSFELQRAERTLWKLVQSDAYPDEVATLKYNSQADKTKSKRLEKRSPLAKLSPMIDEDGILRIDGRTVHSDYAAYDAKYPIILSKKHIVTTLLIDWYHRKFRHANNETVVNEVRQRFHVPSVRVQVRAARKRCMWCQVYKAVPAPPKMGPLPQARLTPFKRPFTYSGVDYFGPYFVKIGRSTAKRWVALFTCLVTRAIHLEVVSSLSTDSCKKAIRRFIARRGAPVEFYSDRGTNFIGASRELMDEIKRIDVELSSTFTNQQTQWKFNPPAAPHMGGCWERMVRSVKVALGVLPYERKLDEESLTTFLAEAEHMINSRPLTFVPIESEDDESLTPNHFLMLNSSGVKQPEKTPVDVGMALKGSWNQIQHTLDNFWRRWLKEYQPTITRRTKWFHDVRHVKEGDLVVIANEGVRNRWLRGRIVKTYPGRDSIPRRADVRTSDGSVLRNRPVTKLALLEIGTMSDAEPEVLSTRGGGCCGPLDMQSM</sequence>
<evidence type="ECO:0000259" key="8">
    <source>
        <dbReference type="PROSITE" id="PS50158"/>
    </source>
</evidence>
<evidence type="ECO:0000256" key="5">
    <source>
        <dbReference type="SAM" id="Coils"/>
    </source>
</evidence>
<evidence type="ECO:0008006" key="12">
    <source>
        <dbReference type="Google" id="ProtNLM"/>
    </source>
</evidence>
<evidence type="ECO:0000313" key="10">
    <source>
        <dbReference type="EnsemblMetazoa" id="AALFPA23_007413.P9833"/>
    </source>
</evidence>
<dbReference type="InterPro" id="IPR008042">
    <property type="entry name" value="Retrotrans_Pao"/>
</dbReference>
<dbReference type="Gene3D" id="3.30.420.10">
    <property type="entry name" value="Ribonuclease H-like superfamily/Ribonuclease H"/>
    <property type="match status" value="1"/>
</dbReference>
<dbReference type="PROSITE" id="PS50016">
    <property type="entry name" value="ZF_PHD_2"/>
    <property type="match status" value="1"/>
</dbReference>
<dbReference type="PROSITE" id="PS01359">
    <property type="entry name" value="ZF_PHD_1"/>
    <property type="match status" value="1"/>
</dbReference>
<dbReference type="GeneID" id="109432604"/>
<dbReference type="PROSITE" id="PS50158">
    <property type="entry name" value="ZF_CCHC"/>
    <property type="match status" value="1"/>
</dbReference>
<dbReference type="InterPro" id="IPR005312">
    <property type="entry name" value="DUF1759"/>
</dbReference>